<dbReference type="InterPro" id="IPR004875">
    <property type="entry name" value="DDE_SF_endonuclease_dom"/>
</dbReference>
<organism>
    <name type="scientific">Ixodes scapularis</name>
    <name type="common">Black-legged tick</name>
    <name type="synonym">Deer tick</name>
    <dbReference type="NCBI Taxonomy" id="6945"/>
    <lineage>
        <taxon>Eukaryota</taxon>
        <taxon>Metazoa</taxon>
        <taxon>Ecdysozoa</taxon>
        <taxon>Arthropoda</taxon>
        <taxon>Chelicerata</taxon>
        <taxon>Arachnida</taxon>
        <taxon>Acari</taxon>
        <taxon>Parasitiformes</taxon>
        <taxon>Ixodida</taxon>
        <taxon>Ixodoidea</taxon>
        <taxon>Ixodidae</taxon>
        <taxon>Ixodinae</taxon>
        <taxon>Ixodes</taxon>
    </lineage>
</organism>
<dbReference type="GO" id="GO:0005737">
    <property type="term" value="C:cytoplasm"/>
    <property type="evidence" value="ECO:0000318"/>
    <property type="project" value="GO_Central"/>
</dbReference>
<dbReference type="EMBL" id="ABJB010034617">
    <property type="status" value="NOT_ANNOTATED_CDS"/>
    <property type="molecule type" value="Genomic_DNA"/>
</dbReference>
<dbReference type="VEuPathDB" id="VectorBase:ISCP_032496"/>
<dbReference type="PaxDb" id="6945-B7PF70"/>
<dbReference type="EMBL" id="ABJB010962529">
    <property type="status" value="NOT_ANNOTATED_CDS"/>
    <property type="molecule type" value="Genomic_DNA"/>
</dbReference>
<evidence type="ECO:0000256" key="3">
    <source>
        <dbReference type="ARBA" id="ARBA00022670"/>
    </source>
</evidence>
<dbReference type="PANTHER" id="PTHR46896:SF3">
    <property type="entry name" value="FI06413P-RELATED"/>
    <property type="match status" value="1"/>
</dbReference>
<dbReference type="PROSITE" id="PS50600">
    <property type="entry name" value="ULP_PROTEASE"/>
    <property type="match status" value="1"/>
</dbReference>
<keyword evidence="5" id="KW-0378">Hydrolase</keyword>
<dbReference type="GO" id="GO:0016926">
    <property type="term" value="P:protein desumoylation"/>
    <property type="evidence" value="ECO:0000318"/>
    <property type="project" value="GO_Central"/>
</dbReference>
<evidence type="ECO:0000256" key="6">
    <source>
        <dbReference type="SAM" id="MobiDB-lite"/>
    </source>
</evidence>
<dbReference type="Pfam" id="PF03184">
    <property type="entry name" value="DDE_1"/>
    <property type="match status" value="1"/>
</dbReference>
<dbReference type="VEuPathDB" id="VectorBase:ISCI004690"/>
<dbReference type="Pfam" id="PF02902">
    <property type="entry name" value="Peptidase_C48"/>
    <property type="match status" value="1"/>
</dbReference>
<dbReference type="STRING" id="6945.B7PF70"/>
<dbReference type="Proteomes" id="UP000001555">
    <property type="component" value="Unassembled WGS sequence"/>
</dbReference>
<dbReference type="AlphaFoldDB" id="B7PF70"/>
<dbReference type="InterPro" id="IPR051947">
    <property type="entry name" value="Sentrin-specific_protease"/>
</dbReference>
<protein>
    <recommendedName>
        <fullName evidence="7">Ubiquitin-like protease family profile domain-containing protein</fullName>
    </recommendedName>
</protein>
<dbReference type="InterPro" id="IPR038765">
    <property type="entry name" value="Papain-like_cys_pep_sf"/>
</dbReference>
<dbReference type="GO" id="GO:0003676">
    <property type="term" value="F:nucleic acid binding"/>
    <property type="evidence" value="ECO:0007669"/>
    <property type="project" value="InterPro"/>
</dbReference>
<dbReference type="EMBL" id="ABJB010999662">
    <property type="status" value="NOT_ANNOTATED_CDS"/>
    <property type="molecule type" value="Genomic_DNA"/>
</dbReference>
<keyword evidence="3" id="KW-0645">Protease</keyword>
<evidence type="ECO:0000313" key="8">
    <source>
        <dbReference type="EMBL" id="EEC05242.1"/>
    </source>
</evidence>
<dbReference type="EnsemblMetazoa" id="ISCW004690-RA">
    <property type="protein sequence ID" value="ISCW004690-PA"/>
    <property type="gene ID" value="ISCW004690"/>
</dbReference>
<dbReference type="Gene3D" id="1.10.418.20">
    <property type="match status" value="1"/>
</dbReference>
<dbReference type="OrthoDB" id="6492864at2759"/>
<proteinExistence type="evidence at protein level"/>
<dbReference type="EMBL" id="ABJB010742254">
    <property type="status" value="NOT_ANNOTATED_CDS"/>
    <property type="molecule type" value="Genomic_DNA"/>
</dbReference>
<evidence type="ECO:0000313" key="9">
    <source>
        <dbReference type="EnsemblMetazoa" id="ISCW004690-PA"/>
    </source>
</evidence>
<dbReference type="GO" id="GO:0005634">
    <property type="term" value="C:nucleus"/>
    <property type="evidence" value="ECO:0000318"/>
    <property type="project" value="GO_Central"/>
</dbReference>
<dbReference type="VEuPathDB" id="VectorBase:ISCW004690"/>
<reference evidence="8 10" key="1">
    <citation type="submission" date="2008-03" db="EMBL/GenBank/DDBJ databases">
        <title>Annotation of Ixodes scapularis.</title>
        <authorList>
            <consortium name="Ixodes scapularis Genome Project Consortium"/>
            <person name="Caler E."/>
            <person name="Hannick L.I."/>
            <person name="Bidwell S."/>
            <person name="Joardar V."/>
            <person name="Thiagarajan M."/>
            <person name="Amedeo P."/>
            <person name="Galinsky K.J."/>
            <person name="Schobel S."/>
            <person name="Inman J."/>
            <person name="Hostetler J."/>
            <person name="Miller J."/>
            <person name="Hammond M."/>
            <person name="Megy K."/>
            <person name="Lawson D."/>
            <person name="Kodira C."/>
            <person name="Sutton G."/>
            <person name="Meyer J."/>
            <person name="Hill C.A."/>
            <person name="Birren B."/>
            <person name="Nene V."/>
            <person name="Collins F."/>
            <person name="Alarcon-Chaidez F."/>
            <person name="Wikel S."/>
            <person name="Strausberg R."/>
        </authorList>
    </citation>
    <scope>NUCLEOTIDE SEQUENCE [LARGE SCALE GENOMIC DNA]</scope>
    <source>
        <strain evidence="10">Wikel</strain>
        <strain evidence="8">Wikel colony</strain>
    </source>
</reference>
<dbReference type="GO" id="GO:0006508">
    <property type="term" value="P:proteolysis"/>
    <property type="evidence" value="ECO:0007669"/>
    <property type="project" value="UniProtKB-KW"/>
</dbReference>
<reference evidence="9" key="2">
    <citation type="submission" date="2020-05" db="UniProtKB">
        <authorList>
            <consortium name="EnsemblMetazoa"/>
        </authorList>
    </citation>
    <scope>IDENTIFICATION</scope>
    <source>
        <strain evidence="9">wikel</strain>
    </source>
</reference>
<dbReference type="EMBL" id="ABJB010841931">
    <property type="status" value="NOT_ANNOTATED_CDS"/>
    <property type="molecule type" value="Genomic_DNA"/>
</dbReference>
<feature type="region of interest" description="Disordered" evidence="6">
    <location>
        <begin position="370"/>
        <end position="392"/>
    </location>
</feature>
<accession>B7PF70</accession>
<keyword evidence="11" id="KW-1267">Proteomics identification</keyword>
<feature type="region of interest" description="Disordered" evidence="6">
    <location>
        <begin position="711"/>
        <end position="771"/>
    </location>
</feature>
<dbReference type="EMBL" id="DS699732">
    <property type="protein sequence ID" value="EEC05242.1"/>
    <property type="molecule type" value="Genomic_DNA"/>
</dbReference>
<sequence length="771" mass="83521">MDTGCAPRQPATDLSHSLVRPGIHDANPCSPGKLTASANQTGPLQSADDNLYVVCSHCGQVSHNPRTCDFCSKVLDANIKIHHMSRVPQDCKRRLPTTAPNHAPCKAKLAKGTFYGSRTGTTTQVTTTVSLSAVEATGAVTVVKKSSLLAAASVDGAGQAPGSALVVARAVPATNGRSPLKAMPTFASTARQLLSTAGHTPAKLGRAVGRRGRREPECLTISSDEEMDVECQEEVPRVITNHHVTTTTATRENSVVLYKDVHCPLVKGKEVNLSLGVTDVTKVLGHLSRNMPVLYVTTTLECGRSLREKLGMSRNLPCYFDPNGTGKFPITFLPDPALTDDQKYFLRTVFPANLLDEIDQTAANEILIKSSPVPPKGVGSSNEAAASPGTSVLLPQSGSSSGVTHVVVHNIPTTSAGSRATRTSSNAGANCQQVGPRSSFTAGIHHYVRDSGGINRLLVYPPPPKTGGIAVHRADLRCLGEAQFLNDVIIDFYLNVCLVLDNCSAHHIEDLELTNMELKFLPPNCTSLIQPLDQGIINSIKCSCRQRLIDKLLLDLRLKHQTKVDIFQALEMLSASWKVTAKEVIKNCFRKAGFETRAASAPKEVDSKEPNGGTSYLMQEKVCEEVQRRTHVFSSFFYPRLTQRLNHRAQGQAGLTPAARRHRNVRTWTRHVDIFAKDFIVVPINQNSHWFLAMVCFPGLVARSCPPQEVPQEERVASAEQSPAASPQVPEDRIDSSQEDGESVLDSEPEEPLEAEDAENPLPKSFDATAE</sequence>
<keyword evidence="10" id="KW-1185">Reference proteome</keyword>
<feature type="domain" description="Ubiquitin-like protease family profile" evidence="7">
    <location>
        <begin position="469"/>
        <end position="771"/>
    </location>
</feature>
<feature type="compositionally biased region" description="Low complexity" evidence="6">
    <location>
        <begin position="718"/>
        <end position="729"/>
    </location>
</feature>
<keyword evidence="4" id="KW-0833">Ubl conjugation pathway</keyword>
<dbReference type="SUPFAM" id="SSF54001">
    <property type="entry name" value="Cysteine proteinases"/>
    <property type="match status" value="1"/>
</dbReference>
<evidence type="ECO:0000256" key="4">
    <source>
        <dbReference type="ARBA" id="ARBA00022786"/>
    </source>
</evidence>
<evidence type="ECO:0000256" key="2">
    <source>
        <dbReference type="ARBA" id="ARBA00022553"/>
    </source>
</evidence>
<dbReference type="VEuPathDB" id="VectorBase:ISCP_004625"/>
<dbReference type="EMBL" id="ABJB010463167">
    <property type="status" value="NOT_ANNOTATED_CDS"/>
    <property type="molecule type" value="Genomic_DNA"/>
</dbReference>
<gene>
    <name evidence="8" type="ORF">IscW_ISCW004690</name>
</gene>
<evidence type="ECO:0000256" key="5">
    <source>
        <dbReference type="ARBA" id="ARBA00022801"/>
    </source>
</evidence>
<dbReference type="EMBL" id="ABJB011032073">
    <property type="status" value="NOT_ANNOTATED_CDS"/>
    <property type="molecule type" value="Genomic_DNA"/>
</dbReference>
<dbReference type="EMBL" id="ABJB010641590">
    <property type="status" value="NOT_ANNOTATED_CDS"/>
    <property type="molecule type" value="Genomic_DNA"/>
</dbReference>
<dbReference type="Gene3D" id="3.30.310.130">
    <property type="entry name" value="Ubiquitin-related"/>
    <property type="match status" value="1"/>
</dbReference>
<keyword evidence="2" id="KW-0597">Phosphoprotein</keyword>
<dbReference type="HOGENOM" id="CLU_362608_0_0_1"/>
<dbReference type="PANTHER" id="PTHR46896">
    <property type="entry name" value="SENTRIN-SPECIFIC PROTEASE"/>
    <property type="match status" value="1"/>
</dbReference>
<dbReference type="GO" id="GO:0070139">
    <property type="term" value="F:SUMO-specific endopeptidase activity"/>
    <property type="evidence" value="ECO:0000318"/>
    <property type="project" value="GO_Central"/>
</dbReference>
<feature type="compositionally biased region" description="Acidic residues" evidence="6">
    <location>
        <begin position="737"/>
        <end position="759"/>
    </location>
</feature>
<comment type="similarity">
    <text evidence="1">Belongs to the peptidase C48 family.</text>
</comment>
<evidence type="ECO:0007829" key="11">
    <source>
        <dbReference type="PeptideAtlas" id="B7PF70"/>
    </source>
</evidence>
<feature type="region of interest" description="Disordered" evidence="6">
    <location>
        <begin position="1"/>
        <end position="40"/>
    </location>
</feature>
<feature type="compositionally biased region" description="Polar residues" evidence="6">
    <location>
        <begin position="382"/>
        <end position="392"/>
    </location>
</feature>
<dbReference type="EMBL" id="ABJB010808651">
    <property type="status" value="NOT_ANNOTATED_CDS"/>
    <property type="molecule type" value="Genomic_DNA"/>
</dbReference>
<name>B7PF70_IXOSC</name>
<dbReference type="InterPro" id="IPR003653">
    <property type="entry name" value="Peptidase_C48_C"/>
</dbReference>
<evidence type="ECO:0000259" key="7">
    <source>
        <dbReference type="PROSITE" id="PS50600"/>
    </source>
</evidence>
<dbReference type="InParanoid" id="B7PF70"/>
<evidence type="ECO:0000313" key="10">
    <source>
        <dbReference type="Proteomes" id="UP000001555"/>
    </source>
</evidence>
<evidence type="ECO:0000256" key="1">
    <source>
        <dbReference type="ARBA" id="ARBA00005234"/>
    </source>
</evidence>
<dbReference type="EMBL" id="ABJB010487620">
    <property type="status" value="NOT_ANNOTATED_CDS"/>
    <property type="molecule type" value="Genomic_DNA"/>
</dbReference>
<dbReference type="FunFam" id="1.10.418.20:FF:000004">
    <property type="entry name" value="sentrin-specific protease 7 isoform X1"/>
    <property type="match status" value="1"/>
</dbReference>